<comment type="caution">
    <text evidence="10">The sequence shown here is derived from an EMBL/GenBank/DDBJ whole genome shotgun (WGS) entry which is preliminary data.</text>
</comment>
<dbReference type="AlphaFoldDB" id="A0ABD1FUR5"/>
<dbReference type="Pfam" id="PF00295">
    <property type="entry name" value="Glyco_hydro_28"/>
    <property type="match status" value="1"/>
</dbReference>
<dbReference type="GO" id="GO:0071555">
    <property type="term" value="P:cell wall organization"/>
    <property type="evidence" value="ECO:0007669"/>
    <property type="project" value="UniProtKB-KW"/>
</dbReference>
<keyword evidence="4" id="KW-0964">Secreted</keyword>
<dbReference type="Proteomes" id="UP001567538">
    <property type="component" value="Unassembled WGS sequence"/>
</dbReference>
<reference evidence="10 11" key="1">
    <citation type="submission" date="2024-06" db="EMBL/GenBank/DDBJ databases">
        <title>A chromosome level genome sequence of Diviner's sage (Salvia divinorum).</title>
        <authorList>
            <person name="Ford S.A."/>
            <person name="Ro D.-K."/>
            <person name="Ness R.W."/>
            <person name="Phillips M.A."/>
        </authorList>
    </citation>
    <scope>NUCLEOTIDE SEQUENCE [LARGE SCALE GENOMIC DNA]</scope>
    <source>
        <strain evidence="10">SAF-2024a</strain>
        <tissue evidence="10">Leaf</tissue>
    </source>
</reference>
<evidence type="ECO:0000256" key="4">
    <source>
        <dbReference type="ARBA" id="ARBA00022525"/>
    </source>
</evidence>
<dbReference type="GO" id="GO:0047911">
    <property type="term" value="F:galacturan 1,4-alpha-galacturonidase activity"/>
    <property type="evidence" value="ECO:0007669"/>
    <property type="project" value="UniProtKB-EC"/>
</dbReference>
<dbReference type="PANTHER" id="PTHR31375">
    <property type="match status" value="1"/>
</dbReference>
<evidence type="ECO:0000256" key="1">
    <source>
        <dbReference type="ARBA" id="ARBA00004191"/>
    </source>
</evidence>
<evidence type="ECO:0000256" key="7">
    <source>
        <dbReference type="ARBA" id="ARBA00023316"/>
    </source>
</evidence>
<protein>
    <submittedName>
        <fullName evidence="10">Galacturonan 1,4-alpha-galacturonidase</fullName>
        <ecNumber evidence="10">3.2.1.67</ecNumber>
    </submittedName>
</protein>
<comment type="subcellular location">
    <subcellularLocation>
        <location evidence="1">Secreted</location>
        <location evidence="1">Cell wall</location>
    </subcellularLocation>
</comment>
<keyword evidence="11" id="KW-1185">Reference proteome</keyword>
<keyword evidence="3" id="KW-0134">Cell wall</keyword>
<evidence type="ECO:0000313" key="10">
    <source>
        <dbReference type="EMBL" id="KAL1535566.1"/>
    </source>
</evidence>
<dbReference type="PROSITE" id="PS00502">
    <property type="entry name" value="POLYGALACTURONASE"/>
    <property type="match status" value="1"/>
</dbReference>
<dbReference type="EMBL" id="JBEAFC010000011">
    <property type="protein sequence ID" value="KAL1535566.1"/>
    <property type="molecule type" value="Genomic_DNA"/>
</dbReference>
<dbReference type="InterPro" id="IPR012334">
    <property type="entry name" value="Pectin_lyas_fold"/>
</dbReference>
<keyword evidence="5 9" id="KW-0378">Hydrolase</keyword>
<keyword evidence="6 9" id="KW-0326">Glycosidase</keyword>
<proteinExistence type="inferred from homology"/>
<dbReference type="EC" id="3.2.1.67" evidence="10"/>
<comment type="similarity">
    <text evidence="2 9">Belongs to the glycosyl hydrolase 28 family.</text>
</comment>
<evidence type="ECO:0000256" key="9">
    <source>
        <dbReference type="RuleBase" id="RU361169"/>
    </source>
</evidence>
<evidence type="ECO:0000256" key="5">
    <source>
        <dbReference type="ARBA" id="ARBA00022801"/>
    </source>
</evidence>
<organism evidence="10 11">
    <name type="scientific">Salvia divinorum</name>
    <name type="common">Maria pastora</name>
    <name type="synonym">Diviner's sage</name>
    <dbReference type="NCBI Taxonomy" id="28513"/>
    <lineage>
        <taxon>Eukaryota</taxon>
        <taxon>Viridiplantae</taxon>
        <taxon>Streptophyta</taxon>
        <taxon>Embryophyta</taxon>
        <taxon>Tracheophyta</taxon>
        <taxon>Spermatophyta</taxon>
        <taxon>Magnoliopsida</taxon>
        <taxon>eudicotyledons</taxon>
        <taxon>Gunneridae</taxon>
        <taxon>Pentapetalae</taxon>
        <taxon>asterids</taxon>
        <taxon>lamiids</taxon>
        <taxon>Lamiales</taxon>
        <taxon>Lamiaceae</taxon>
        <taxon>Nepetoideae</taxon>
        <taxon>Mentheae</taxon>
        <taxon>Salviinae</taxon>
        <taxon>Salvia</taxon>
        <taxon>Salvia subgen. Calosphace</taxon>
    </lineage>
</organism>
<evidence type="ECO:0000256" key="8">
    <source>
        <dbReference type="PROSITE-ProRule" id="PRU10052"/>
    </source>
</evidence>
<keyword evidence="7" id="KW-0961">Cell wall biogenesis/degradation</keyword>
<evidence type="ECO:0000313" key="11">
    <source>
        <dbReference type="Proteomes" id="UP001567538"/>
    </source>
</evidence>
<evidence type="ECO:0000256" key="3">
    <source>
        <dbReference type="ARBA" id="ARBA00022512"/>
    </source>
</evidence>
<dbReference type="InterPro" id="IPR011050">
    <property type="entry name" value="Pectin_lyase_fold/virulence"/>
</dbReference>
<dbReference type="InterPro" id="IPR000743">
    <property type="entry name" value="Glyco_hydro_28"/>
</dbReference>
<sequence length="140" mass="14883">MFRQVDSLSISGTGTLNGNGASYWKTKQATYITLEHVNDVHIRDIHSINSKKFHFNIHNCKGVTITNIHAIAPADSPDTDGIHLGKSENIRVSGANIATGDDCISIGDGVTHMNITGVNCGPGHGISIGSLGKYQGEKEV</sequence>
<gene>
    <name evidence="10" type="ORF">AAHA92_28329</name>
</gene>
<dbReference type="SUPFAM" id="SSF51126">
    <property type="entry name" value="Pectin lyase-like"/>
    <property type="match status" value="1"/>
</dbReference>
<evidence type="ECO:0000256" key="6">
    <source>
        <dbReference type="ARBA" id="ARBA00023295"/>
    </source>
</evidence>
<feature type="active site" evidence="8">
    <location>
        <position position="124"/>
    </location>
</feature>
<evidence type="ECO:0000256" key="2">
    <source>
        <dbReference type="ARBA" id="ARBA00008834"/>
    </source>
</evidence>
<name>A0ABD1FUR5_SALDI</name>
<dbReference type="Gene3D" id="2.160.20.10">
    <property type="entry name" value="Single-stranded right-handed beta-helix, Pectin lyase-like"/>
    <property type="match status" value="1"/>
</dbReference>
<accession>A0ABD1FUR5</accession>